<evidence type="ECO:0000313" key="3">
    <source>
        <dbReference type="Proteomes" id="UP000039046"/>
    </source>
</evidence>
<evidence type="ECO:0008006" key="4">
    <source>
        <dbReference type="Google" id="ProtNLM"/>
    </source>
</evidence>
<reference evidence="2 3" key="1">
    <citation type="journal article" date="2015" name="Genome Announc.">
        <title>Draft Genome Sequence and Gene Annotation of the Entomopathogenic Fungus Verticillium hemipterigenum.</title>
        <authorList>
            <person name="Horn F."/>
            <person name="Habel A."/>
            <person name="Scharf D.H."/>
            <person name="Dworschak J."/>
            <person name="Brakhage A.A."/>
            <person name="Guthke R."/>
            <person name="Hertweck C."/>
            <person name="Linde J."/>
        </authorList>
    </citation>
    <scope>NUCLEOTIDE SEQUENCE [LARGE SCALE GENOMIC DNA]</scope>
</reference>
<name>A0A0A1SWR8_9HYPO</name>
<dbReference type="PANTHER" id="PTHR12652">
    <property type="entry name" value="PEROXISOMAL BIOGENESIS FACTOR 11"/>
    <property type="match status" value="1"/>
</dbReference>
<keyword evidence="3" id="KW-1185">Reference proteome</keyword>
<organism evidence="2 3">
    <name type="scientific">[Torrubiella] hemipterigena</name>
    <dbReference type="NCBI Taxonomy" id="1531966"/>
    <lineage>
        <taxon>Eukaryota</taxon>
        <taxon>Fungi</taxon>
        <taxon>Dikarya</taxon>
        <taxon>Ascomycota</taxon>
        <taxon>Pezizomycotina</taxon>
        <taxon>Sordariomycetes</taxon>
        <taxon>Hypocreomycetidae</taxon>
        <taxon>Hypocreales</taxon>
        <taxon>Clavicipitaceae</taxon>
        <taxon>Clavicipitaceae incertae sedis</taxon>
        <taxon>'Torrubiella' clade</taxon>
    </lineage>
</organism>
<dbReference type="PANTHER" id="PTHR12652:SF25">
    <property type="entry name" value="MICROBODY (PEROXISOME) PROLIFERATION PROTEIN PEROXIN 11C (EUROFUNG)"/>
    <property type="match status" value="1"/>
</dbReference>
<sequence>MPDAAPVESVAVLPSGKPADDAVKPSPPPAKKSPSLGALIAASPDKLDNFLSHLFRCMQTRAGADAVLMFACYSTRLAGSLLEIASAATLKASSRQLIESLFKLPPATTVVMASTTTPTSVATMMSLAAKLKAYSAMISEMRCMGRLWGLLGLYFAAKRLVVKSLSKSKADPEKASTESAAEATFDTVVAYTQIISLIIFQAAENASYLTGRKVLPFSPATQGKLALLSVRSWALYVFIEFSRLLIERSRKQSSGVAVKDAEWSAQWKKTFLRNASWAPLTLHWGSTTGGFLPDVLVSFFGAYPATSQLIDLWKANA</sequence>
<proteinExistence type="predicted"/>
<dbReference type="AlphaFoldDB" id="A0A0A1SWR8"/>
<dbReference type="STRING" id="1531966.A0A0A1SWR8"/>
<evidence type="ECO:0000256" key="1">
    <source>
        <dbReference type="SAM" id="MobiDB-lite"/>
    </source>
</evidence>
<accession>A0A0A1SWR8</accession>
<dbReference type="HOGENOM" id="CLU_052213_0_1_1"/>
<dbReference type="OrthoDB" id="10005898at2759"/>
<gene>
    <name evidence="2" type="ORF">VHEMI02775</name>
</gene>
<feature type="region of interest" description="Disordered" evidence="1">
    <location>
        <begin position="1"/>
        <end position="35"/>
    </location>
</feature>
<dbReference type="Proteomes" id="UP000039046">
    <property type="component" value="Unassembled WGS sequence"/>
</dbReference>
<evidence type="ECO:0000313" key="2">
    <source>
        <dbReference type="EMBL" id="CEJ82726.1"/>
    </source>
</evidence>
<protein>
    <recommendedName>
        <fullName evidence="4">Peroxin 11C</fullName>
    </recommendedName>
</protein>
<dbReference type="EMBL" id="CDHN01000001">
    <property type="protein sequence ID" value="CEJ82726.1"/>
    <property type="molecule type" value="Genomic_DNA"/>
</dbReference>